<dbReference type="OrthoDB" id="6423442at2759"/>
<evidence type="ECO:0000256" key="5">
    <source>
        <dbReference type="ARBA" id="ARBA00022692"/>
    </source>
</evidence>
<dbReference type="GO" id="GO:0061630">
    <property type="term" value="F:ubiquitin protein ligase activity"/>
    <property type="evidence" value="ECO:0007669"/>
    <property type="project" value="UniProtKB-EC"/>
</dbReference>
<keyword evidence="8" id="KW-0833">Ubl conjugation pathway</keyword>
<keyword evidence="16" id="KW-1185">Reference proteome</keyword>
<feature type="compositionally biased region" description="Polar residues" evidence="13">
    <location>
        <begin position="64"/>
        <end position="87"/>
    </location>
</feature>
<dbReference type="PANTHER" id="PTHR45977">
    <property type="entry name" value="TARGET OF ERK KINASE MPK-1"/>
    <property type="match status" value="1"/>
</dbReference>
<evidence type="ECO:0000256" key="9">
    <source>
        <dbReference type="ARBA" id="ARBA00022833"/>
    </source>
</evidence>
<evidence type="ECO:0000256" key="8">
    <source>
        <dbReference type="ARBA" id="ARBA00022786"/>
    </source>
</evidence>
<feature type="domain" description="RING-type" evidence="14">
    <location>
        <begin position="102"/>
        <end position="143"/>
    </location>
</feature>
<feature type="region of interest" description="Disordered" evidence="13">
    <location>
        <begin position="46"/>
        <end position="94"/>
    </location>
</feature>
<comment type="subcellular location">
    <subcellularLocation>
        <location evidence="2">Membrane</location>
        <topology evidence="2">Multi-pass membrane protein</topology>
    </subcellularLocation>
</comment>
<keyword evidence="4" id="KW-0808">Transferase</keyword>
<keyword evidence="10" id="KW-1133">Transmembrane helix</keyword>
<name>A0A4Y2CHQ8_ARAVE</name>
<proteinExistence type="predicted"/>
<evidence type="ECO:0000256" key="2">
    <source>
        <dbReference type="ARBA" id="ARBA00004141"/>
    </source>
</evidence>
<dbReference type="PROSITE" id="PS50089">
    <property type="entry name" value="ZF_RING_2"/>
    <property type="match status" value="1"/>
</dbReference>
<keyword evidence="9" id="KW-0862">Zinc</keyword>
<protein>
    <recommendedName>
        <fullName evidence="3">RING-type E3 ubiquitin transferase</fullName>
        <ecNumber evidence="3">2.3.2.27</ecNumber>
    </recommendedName>
</protein>
<evidence type="ECO:0000256" key="3">
    <source>
        <dbReference type="ARBA" id="ARBA00012483"/>
    </source>
</evidence>
<gene>
    <name evidence="15" type="ORF">AVEN_185394_1</name>
</gene>
<evidence type="ECO:0000256" key="4">
    <source>
        <dbReference type="ARBA" id="ARBA00022679"/>
    </source>
</evidence>
<comment type="caution">
    <text evidence="15">The sequence shown here is derived from an EMBL/GenBank/DDBJ whole genome shotgun (WGS) entry which is preliminary data.</text>
</comment>
<dbReference type="Pfam" id="PF13639">
    <property type="entry name" value="zf-RING_2"/>
    <property type="match status" value="1"/>
</dbReference>
<evidence type="ECO:0000256" key="6">
    <source>
        <dbReference type="ARBA" id="ARBA00022723"/>
    </source>
</evidence>
<evidence type="ECO:0000313" key="15">
    <source>
        <dbReference type="EMBL" id="GBM03893.1"/>
    </source>
</evidence>
<evidence type="ECO:0000256" key="11">
    <source>
        <dbReference type="ARBA" id="ARBA00023136"/>
    </source>
</evidence>
<sequence>MCFLNLGRCKTWRFIKISRKERYIAISLRESSIEILEGTTVMVTTRKRSYSPDGPNELGDRRTSSSVQTGTDPDTQSISVQESSPSAEGQPRAVDTPAAVACPICLGRAIRQGQVKRLRCSHEFHQSCVDKWLNSNRNCPLCRTPIPRRRMRKPHRSRRPHARTRFLV</sequence>
<dbReference type="GO" id="GO:0008270">
    <property type="term" value="F:zinc ion binding"/>
    <property type="evidence" value="ECO:0007669"/>
    <property type="project" value="UniProtKB-KW"/>
</dbReference>
<dbReference type="SMART" id="SM00184">
    <property type="entry name" value="RING"/>
    <property type="match status" value="1"/>
</dbReference>
<dbReference type="EC" id="2.3.2.27" evidence="3"/>
<keyword evidence="5" id="KW-0812">Transmembrane</keyword>
<evidence type="ECO:0000256" key="1">
    <source>
        <dbReference type="ARBA" id="ARBA00000900"/>
    </source>
</evidence>
<dbReference type="GO" id="GO:0006511">
    <property type="term" value="P:ubiquitin-dependent protein catabolic process"/>
    <property type="evidence" value="ECO:0007669"/>
    <property type="project" value="TreeGrafter"/>
</dbReference>
<dbReference type="EMBL" id="BGPR01000196">
    <property type="protein sequence ID" value="GBM03893.1"/>
    <property type="molecule type" value="Genomic_DNA"/>
</dbReference>
<evidence type="ECO:0000256" key="10">
    <source>
        <dbReference type="ARBA" id="ARBA00022989"/>
    </source>
</evidence>
<dbReference type="GO" id="GO:0016020">
    <property type="term" value="C:membrane"/>
    <property type="evidence" value="ECO:0007669"/>
    <property type="project" value="UniProtKB-SubCell"/>
</dbReference>
<organism evidence="15 16">
    <name type="scientific">Araneus ventricosus</name>
    <name type="common">Orbweaver spider</name>
    <name type="synonym">Epeira ventricosa</name>
    <dbReference type="NCBI Taxonomy" id="182803"/>
    <lineage>
        <taxon>Eukaryota</taxon>
        <taxon>Metazoa</taxon>
        <taxon>Ecdysozoa</taxon>
        <taxon>Arthropoda</taxon>
        <taxon>Chelicerata</taxon>
        <taxon>Arachnida</taxon>
        <taxon>Araneae</taxon>
        <taxon>Araneomorphae</taxon>
        <taxon>Entelegynae</taxon>
        <taxon>Araneoidea</taxon>
        <taxon>Araneidae</taxon>
        <taxon>Araneus</taxon>
    </lineage>
</organism>
<dbReference type="AlphaFoldDB" id="A0A4Y2CHQ8"/>
<dbReference type="InterPro" id="IPR013083">
    <property type="entry name" value="Znf_RING/FYVE/PHD"/>
</dbReference>
<dbReference type="Proteomes" id="UP000499080">
    <property type="component" value="Unassembled WGS sequence"/>
</dbReference>
<dbReference type="GO" id="GO:0016567">
    <property type="term" value="P:protein ubiquitination"/>
    <property type="evidence" value="ECO:0007669"/>
    <property type="project" value="TreeGrafter"/>
</dbReference>
<dbReference type="InterPro" id="IPR001841">
    <property type="entry name" value="Znf_RING"/>
</dbReference>
<evidence type="ECO:0000259" key="14">
    <source>
        <dbReference type="PROSITE" id="PS50089"/>
    </source>
</evidence>
<accession>A0A4Y2CHQ8</accession>
<dbReference type="Gene3D" id="3.30.40.10">
    <property type="entry name" value="Zinc/RING finger domain, C3HC4 (zinc finger)"/>
    <property type="match status" value="1"/>
</dbReference>
<evidence type="ECO:0000256" key="12">
    <source>
        <dbReference type="PROSITE-ProRule" id="PRU00175"/>
    </source>
</evidence>
<evidence type="ECO:0000313" key="16">
    <source>
        <dbReference type="Proteomes" id="UP000499080"/>
    </source>
</evidence>
<dbReference type="PANTHER" id="PTHR45977:SF13">
    <property type="entry name" value="GB|AAF27103.1"/>
    <property type="match status" value="1"/>
</dbReference>
<dbReference type="SUPFAM" id="SSF57850">
    <property type="entry name" value="RING/U-box"/>
    <property type="match status" value="1"/>
</dbReference>
<comment type="catalytic activity">
    <reaction evidence="1">
        <text>S-ubiquitinyl-[E2 ubiquitin-conjugating enzyme]-L-cysteine + [acceptor protein]-L-lysine = [E2 ubiquitin-conjugating enzyme]-L-cysteine + N(6)-ubiquitinyl-[acceptor protein]-L-lysine.</text>
        <dbReference type="EC" id="2.3.2.27"/>
    </reaction>
</comment>
<keyword evidence="11" id="KW-0472">Membrane</keyword>
<evidence type="ECO:0000256" key="13">
    <source>
        <dbReference type="SAM" id="MobiDB-lite"/>
    </source>
</evidence>
<keyword evidence="6" id="KW-0479">Metal-binding</keyword>
<evidence type="ECO:0000256" key="7">
    <source>
        <dbReference type="ARBA" id="ARBA00022771"/>
    </source>
</evidence>
<keyword evidence="7 12" id="KW-0863">Zinc-finger</keyword>
<reference evidence="15 16" key="1">
    <citation type="journal article" date="2019" name="Sci. Rep.">
        <title>Orb-weaving spider Araneus ventricosus genome elucidates the spidroin gene catalogue.</title>
        <authorList>
            <person name="Kono N."/>
            <person name="Nakamura H."/>
            <person name="Ohtoshi R."/>
            <person name="Moran D.A.P."/>
            <person name="Shinohara A."/>
            <person name="Yoshida Y."/>
            <person name="Fujiwara M."/>
            <person name="Mori M."/>
            <person name="Tomita M."/>
            <person name="Arakawa K."/>
        </authorList>
    </citation>
    <scope>NUCLEOTIDE SEQUENCE [LARGE SCALE GENOMIC DNA]</scope>
</reference>